<protein>
    <submittedName>
        <fullName evidence="2">Uncharacterized protein</fullName>
    </submittedName>
</protein>
<evidence type="ECO:0000313" key="3">
    <source>
        <dbReference type="Proteomes" id="UP000266673"/>
    </source>
</evidence>
<keyword evidence="3" id="KW-1185">Reference proteome</keyword>
<accession>A0A397WB58</accession>
<name>A0A397WB58_9GLOM</name>
<keyword evidence="1" id="KW-0175">Coiled coil</keyword>
<proteinExistence type="predicted"/>
<dbReference type="STRING" id="44941.A0A397WB58"/>
<evidence type="ECO:0000256" key="1">
    <source>
        <dbReference type="SAM" id="Coils"/>
    </source>
</evidence>
<evidence type="ECO:0000313" key="2">
    <source>
        <dbReference type="EMBL" id="RIB29923.1"/>
    </source>
</evidence>
<comment type="caution">
    <text evidence="2">The sequence shown here is derived from an EMBL/GenBank/DDBJ whole genome shotgun (WGS) entry which is preliminary data.</text>
</comment>
<feature type="coiled-coil region" evidence="1">
    <location>
        <begin position="17"/>
        <end position="44"/>
    </location>
</feature>
<organism evidence="2 3">
    <name type="scientific">Gigaspora rosea</name>
    <dbReference type="NCBI Taxonomy" id="44941"/>
    <lineage>
        <taxon>Eukaryota</taxon>
        <taxon>Fungi</taxon>
        <taxon>Fungi incertae sedis</taxon>
        <taxon>Mucoromycota</taxon>
        <taxon>Glomeromycotina</taxon>
        <taxon>Glomeromycetes</taxon>
        <taxon>Diversisporales</taxon>
        <taxon>Gigasporaceae</taxon>
        <taxon>Gigaspora</taxon>
    </lineage>
</organism>
<dbReference type="AlphaFoldDB" id="A0A397WB58"/>
<gene>
    <name evidence="2" type="ORF">C2G38_2238592</name>
</gene>
<sequence>MLFDGFIQKFASYTLLLNDVSYALEELELDNDDLEQKVNFLIYIMKNKEDSKYGPPPISTAAAAQKSTKYSHSTLGKTDASLDSNSNPVKMVQEMVGRVKSLEASCRKTDASLDPNSNPVKMVQEMFGRIKSLEASCRSLVTPLLASPPL</sequence>
<dbReference type="EMBL" id="QKWP01000026">
    <property type="protein sequence ID" value="RIB29923.1"/>
    <property type="molecule type" value="Genomic_DNA"/>
</dbReference>
<reference evidence="2 3" key="1">
    <citation type="submission" date="2018-06" db="EMBL/GenBank/DDBJ databases">
        <title>Comparative genomics reveals the genomic features of Rhizophagus irregularis, R. cerebriforme, R. diaphanum and Gigaspora rosea, and their symbiotic lifestyle signature.</title>
        <authorList>
            <person name="Morin E."/>
            <person name="San Clemente H."/>
            <person name="Chen E.C.H."/>
            <person name="De La Providencia I."/>
            <person name="Hainaut M."/>
            <person name="Kuo A."/>
            <person name="Kohler A."/>
            <person name="Murat C."/>
            <person name="Tang N."/>
            <person name="Roy S."/>
            <person name="Loubradou J."/>
            <person name="Henrissat B."/>
            <person name="Grigoriev I.V."/>
            <person name="Corradi N."/>
            <person name="Roux C."/>
            <person name="Martin F.M."/>
        </authorList>
    </citation>
    <scope>NUCLEOTIDE SEQUENCE [LARGE SCALE GENOMIC DNA]</scope>
    <source>
        <strain evidence="2 3">DAOM 194757</strain>
    </source>
</reference>
<dbReference type="OrthoDB" id="5877028at2759"/>
<dbReference type="Proteomes" id="UP000266673">
    <property type="component" value="Unassembled WGS sequence"/>
</dbReference>